<comment type="caution">
    <text evidence="2">The sequence shown here is derived from an EMBL/GenBank/DDBJ whole genome shotgun (WGS) entry which is preliminary data.</text>
</comment>
<protein>
    <recommendedName>
        <fullName evidence="4">ZIP Zinc transporter</fullName>
    </recommendedName>
</protein>
<feature type="transmembrane region" description="Helical" evidence="1">
    <location>
        <begin position="196"/>
        <end position="214"/>
    </location>
</feature>
<organism evidence="2 3">
    <name type="scientific">Tianweitania sediminis</name>
    <dbReference type="NCBI Taxonomy" id="1502156"/>
    <lineage>
        <taxon>Bacteria</taxon>
        <taxon>Pseudomonadati</taxon>
        <taxon>Pseudomonadota</taxon>
        <taxon>Alphaproteobacteria</taxon>
        <taxon>Hyphomicrobiales</taxon>
        <taxon>Phyllobacteriaceae</taxon>
        <taxon>Tianweitania</taxon>
    </lineage>
</organism>
<feature type="transmembrane region" description="Helical" evidence="1">
    <location>
        <begin position="34"/>
        <end position="53"/>
    </location>
</feature>
<dbReference type="RefSeq" id="WP_209334693.1">
    <property type="nucleotide sequence ID" value="NZ_JAGIYY010000002.1"/>
</dbReference>
<keyword evidence="1" id="KW-1133">Transmembrane helix</keyword>
<gene>
    <name evidence="2" type="ORF">J5Y06_08415</name>
</gene>
<keyword evidence="1" id="KW-0472">Membrane</keyword>
<evidence type="ECO:0008006" key="4">
    <source>
        <dbReference type="Google" id="ProtNLM"/>
    </source>
</evidence>
<dbReference type="AlphaFoldDB" id="A0A8J7QXP3"/>
<keyword evidence="1" id="KW-0812">Transmembrane</keyword>
<evidence type="ECO:0000313" key="3">
    <source>
        <dbReference type="Proteomes" id="UP000666240"/>
    </source>
</evidence>
<evidence type="ECO:0000313" key="2">
    <source>
        <dbReference type="EMBL" id="MBP0438668.1"/>
    </source>
</evidence>
<feature type="transmembrane region" description="Helical" evidence="1">
    <location>
        <begin position="172"/>
        <end position="190"/>
    </location>
</feature>
<name>A0A8J7QXP3_9HYPH</name>
<dbReference type="Proteomes" id="UP000666240">
    <property type="component" value="Unassembled WGS sequence"/>
</dbReference>
<keyword evidence="3" id="KW-1185">Reference proteome</keyword>
<dbReference type="EMBL" id="JAGIYY010000002">
    <property type="protein sequence ID" value="MBP0438668.1"/>
    <property type="molecule type" value="Genomic_DNA"/>
</dbReference>
<feature type="transmembrane region" description="Helical" evidence="1">
    <location>
        <begin position="226"/>
        <end position="242"/>
    </location>
</feature>
<feature type="transmembrane region" description="Helical" evidence="1">
    <location>
        <begin position="113"/>
        <end position="133"/>
    </location>
</feature>
<proteinExistence type="predicted"/>
<reference evidence="2" key="1">
    <citation type="submission" date="2021-03" db="EMBL/GenBank/DDBJ databases">
        <title>Genome sequencing and assembly of Tianweitania sediminis.</title>
        <authorList>
            <person name="Chhetri G."/>
        </authorList>
    </citation>
    <scope>NUCLEOTIDE SEQUENCE</scope>
    <source>
        <strain evidence="2">Z8</strain>
    </source>
</reference>
<sequence>MIYLPLLFACALAAIHLFIRKLHFLDVVPRSRWLSAAGGVAVAYVFLHILPELSKHQETFAEQLGVGEGTAESWVYLVSLVGLAAFYGLERAAKISRGRSRSEGGEDAVEADIFWLHIGSFGLYNGLIGYLLVHREEPGLWPLVIFFVAMALHFVTNDYGLREDHKTRYDRFGRWILALSVVAGWALGAATEISELVIGFLFAFLAGGVVLNVLKEELPKERQSRFLPFALGLGGYAAVLLLI</sequence>
<evidence type="ECO:0000256" key="1">
    <source>
        <dbReference type="SAM" id="Phobius"/>
    </source>
</evidence>
<accession>A0A8J7QXP3</accession>
<feature type="transmembrane region" description="Helical" evidence="1">
    <location>
        <begin position="6"/>
        <end position="22"/>
    </location>
</feature>
<feature type="transmembrane region" description="Helical" evidence="1">
    <location>
        <begin position="139"/>
        <end position="160"/>
    </location>
</feature>
<feature type="transmembrane region" description="Helical" evidence="1">
    <location>
        <begin position="73"/>
        <end position="92"/>
    </location>
</feature>